<organism evidence="2 3">
    <name type="scientific">Paenibacillus lignilyticus</name>
    <dbReference type="NCBI Taxonomy" id="1172615"/>
    <lineage>
        <taxon>Bacteria</taxon>
        <taxon>Bacillati</taxon>
        <taxon>Bacillota</taxon>
        <taxon>Bacilli</taxon>
        <taxon>Bacillales</taxon>
        <taxon>Paenibacillaceae</taxon>
        <taxon>Paenibacillus</taxon>
    </lineage>
</organism>
<dbReference type="Pfam" id="PF08666">
    <property type="entry name" value="SAF"/>
    <property type="match status" value="1"/>
</dbReference>
<feature type="domain" description="SAF" evidence="1">
    <location>
        <begin position="350"/>
        <end position="415"/>
    </location>
</feature>
<keyword evidence="3" id="KW-1185">Reference proteome</keyword>
<dbReference type="InterPro" id="IPR036291">
    <property type="entry name" value="NAD(P)-bd_dom_sf"/>
</dbReference>
<evidence type="ECO:0000313" key="2">
    <source>
        <dbReference type="EMBL" id="MBP3965581.1"/>
    </source>
</evidence>
<dbReference type="Pfam" id="PF21135">
    <property type="entry name" value="DRL_cat"/>
    <property type="match status" value="1"/>
</dbReference>
<gene>
    <name evidence="2" type="ORF">I8J30_22970</name>
</gene>
<dbReference type="InterPro" id="IPR005106">
    <property type="entry name" value="Asp/hSer_DH_NAD-bd"/>
</dbReference>
<dbReference type="PANTHER" id="PTHR37850:SF3">
    <property type="entry name" value="BLR7815 PROTEIN"/>
    <property type="match status" value="1"/>
</dbReference>
<dbReference type="EMBL" id="JAGKSP010000011">
    <property type="protein sequence ID" value="MBP3965581.1"/>
    <property type="molecule type" value="Genomic_DNA"/>
</dbReference>
<protein>
    <recommendedName>
        <fullName evidence="1">SAF domain-containing protein</fullName>
    </recommendedName>
</protein>
<evidence type="ECO:0000313" key="3">
    <source>
        <dbReference type="Proteomes" id="UP000673394"/>
    </source>
</evidence>
<proteinExistence type="predicted"/>
<sequence length="438" mass="47619">MDNLLLRLLTSRVRPIRVGVAGAGRFSTGLVIQAARMKGMRISVVYDVNPSYAADMYMAAGFDRNEIKTADSRPDIQAGIEAGKPVIAMNPYDMLSCDLDVIVDATGLPVFGAQFAYEALRHKKHVVMVNIEADVGIGAALRSVAEQEGVVYTLADGDQPSLAKGLYDWARTLGFDVPVLGKWMTVHSQEEIERRLNDRDAMRDTDIAYWDGSKYQIEMACIANMTGYVPDIPGMHKPQVQLSQIPEVFRLRKEGGVLHRHGVVDVVDFRENGDVSHDHLNGGVFVVTGSSDPFVQRQLRDKGIPMSSDGSQGIIYRAHHFVGMETPISIAKAVLLGEATGSPQLKATSDVVAVAKRHIKAGEALDGMGGDRVRAHLVAAVGSTPEDGLPYALAQNVIAGVDIPKGAIITYGMLRERGSDFIWRLRDMQDGRQQTAGP</sequence>
<reference evidence="2 3" key="1">
    <citation type="submission" date="2021-04" db="EMBL/GenBank/DDBJ databases">
        <title>Paenibacillus sp. DLE-14 whole genome sequence.</title>
        <authorList>
            <person name="Ham Y.J."/>
        </authorList>
    </citation>
    <scope>NUCLEOTIDE SEQUENCE [LARGE SCALE GENOMIC DNA]</scope>
    <source>
        <strain evidence="2 3">DLE-14</strain>
    </source>
</reference>
<dbReference type="SUPFAM" id="SSF51735">
    <property type="entry name" value="NAD(P)-binding Rossmann-fold domains"/>
    <property type="match status" value="1"/>
</dbReference>
<comment type="caution">
    <text evidence="2">The sequence shown here is derived from an EMBL/GenBank/DDBJ whole genome shotgun (WGS) entry which is preliminary data.</text>
</comment>
<dbReference type="Proteomes" id="UP000673394">
    <property type="component" value="Unassembled WGS sequence"/>
</dbReference>
<dbReference type="InterPro" id="IPR048423">
    <property type="entry name" value="DRL_cat"/>
</dbReference>
<accession>A0ABS5CIB1</accession>
<dbReference type="Gene3D" id="3.40.50.720">
    <property type="entry name" value="NAD(P)-binding Rossmann-like Domain"/>
    <property type="match status" value="1"/>
</dbReference>
<dbReference type="CDD" id="cd11616">
    <property type="entry name" value="SAF_DH_OX_like"/>
    <property type="match status" value="1"/>
</dbReference>
<name>A0ABS5CIB1_9BACL</name>
<dbReference type="InterPro" id="IPR013974">
    <property type="entry name" value="SAF"/>
</dbReference>
<dbReference type="SMART" id="SM00858">
    <property type="entry name" value="SAF"/>
    <property type="match status" value="1"/>
</dbReference>
<dbReference type="Pfam" id="PF03447">
    <property type="entry name" value="NAD_binding_3"/>
    <property type="match status" value="1"/>
</dbReference>
<dbReference type="RefSeq" id="WP_210662109.1">
    <property type="nucleotide sequence ID" value="NZ_JAGKSP010000011.1"/>
</dbReference>
<dbReference type="PANTHER" id="PTHR37850">
    <property type="entry name" value="STRU PROTEIN"/>
    <property type="match status" value="1"/>
</dbReference>
<evidence type="ECO:0000259" key="1">
    <source>
        <dbReference type="SMART" id="SM00858"/>
    </source>
</evidence>